<evidence type="ECO:0000313" key="5">
    <source>
        <dbReference type="Proteomes" id="UP000241890"/>
    </source>
</evidence>
<feature type="compositionally biased region" description="Acidic residues" evidence="1">
    <location>
        <begin position="248"/>
        <end position="260"/>
    </location>
</feature>
<proteinExistence type="predicted"/>
<comment type="caution">
    <text evidence="4">The sequence shown here is derived from an EMBL/GenBank/DDBJ whole genome shotgun (WGS) entry which is preliminary data.</text>
</comment>
<dbReference type="FunCoup" id="A0A2R5GRZ6">
    <property type="interactions" value="242"/>
</dbReference>
<dbReference type="SUPFAM" id="SSF143791">
    <property type="entry name" value="DUSP-like"/>
    <property type="match status" value="1"/>
</dbReference>
<evidence type="ECO:0000259" key="3">
    <source>
        <dbReference type="PROSITE" id="PS51283"/>
    </source>
</evidence>
<dbReference type="PROSITE" id="PS00973">
    <property type="entry name" value="USP_2"/>
    <property type="match status" value="1"/>
</dbReference>
<dbReference type="CDD" id="cd02674">
    <property type="entry name" value="Peptidase_C19R"/>
    <property type="match status" value="1"/>
</dbReference>
<dbReference type="Gene3D" id="3.90.70.10">
    <property type="entry name" value="Cysteine proteinases"/>
    <property type="match status" value="2"/>
</dbReference>
<feature type="domain" description="DUSP" evidence="3">
    <location>
        <begin position="4"/>
        <end position="109"/>
    </location>
</feature>
<evidence type="ECO:0000259" key="2">
    <source>
        <dbReference type="PROSITE" id="PS50235"/>
    </source>
</evidence>
<dbReference type="Pfam" id="PF06337">
    <property type="entry name" value="DUSP"/>
    <property type="match status" value="1"/>
</dbReference>
<evidence type="ECO:0000313" key="4">
    <source>
        <dbReference type="EMBL" id="GBG33620.1"/>
    </source>
</evidence>
<keyword evidence="4" id="KW-0378">Hydrolase</keyword>
<dbReference type="GO" id="GO:0004843">
    <property type="term" value="F:cysteine-type deubiquitinase activity"/>
    <property type="evidence" value="ECO:0007669"/>
    <property type="project" value="InterPro"/>
</dbReference>
<feature type="compositionally biased region" description="Low complexity" evidence="1">
    <location>
        <begin position="443"/>
        <end position="467"/>
    </location>
</feature>
<accession>A0A2R5GRZ6</accession>
<dbReference type="InterPro" id="IPR038765">
    <property type="entry name" value="Papain-like_cys_pep_sf"/>
</dbReference>
<keyword evidence="5" id="KW-1185">Reference proteome</keyword>
<dbReference type="InterPro" id="IPR050185">
    <property type="entry name" value="Ub_carboxyl-term_hydrolase"/>
</dbReference>
<dbReference type="PROSITE" id="PS00972">
    <property type="entry name" value="USP_1"/>
    <property type="match status" value="1"/>
</dbReference>
<dbReference type="Proteomes" id="UP000241890">
    <property type="component" value="Unassembled WGS sequence"/>
</dbReference>
<dbReference type="InterPro" id="IPR006615">
    <property type="entry name" value="Pept_C19_DUSP"/>
</dbReference>
<dbReference type="EMBL" id="BEYU01000163">
    <property type="protein sequence ID" value="GBG33620.1"/>
    <property type="molecule type" value="Genomic_DNA"/>
</dbReference>
<feature type="region of interest" description="Disordered" evidence="1">
    <location>
        <begin position="396"/>
        <end position="467"/>
    </location>
</feature>
<gene>
    <name evidence="4" type="ORF">FCC1311_098432</name>
</gene>
<sequence>MGAPSVSEQKREVSRLRELHEAKLHEGDRWFAVSTTWWKAWLRHTENGGPDPETIDNSNIVDSSGKALKDDGVSEGSEYELRHEAVWEVLREWYGATHEISGAVHRNSKEELYVEIFPVRFYVLTVGPQSGSPSLATNKLLVVPRSVLFADLEGMVRDFLGQESRVVVPADTDTRIWICEASADAFNLVHEDVMEEELKDALIGLGRWKILFEMKSTKARHWLCGDGSEEVTEKRRYSMRKKKSSNLDSDEDEEEDDDLADASSLPRTLRGRAASFVRDEPLPGQLVDAKRRKDNRWYEAQVVDVSTAAARNGAPKRVLRVHFLTFPDEEDEDFDLNDTERLANPYTRVPDWRTQLRKDEEIEVHRDLVPQTSLTMRGTWLLGTVKQFDRTVTSPAVAENASDGSSGTDEMDMDEADATASATPDRAAKPKRKRRNLMRPFRGARLSLTRSSASPPSPPSGKAAATTSRGVVLVEVRTGSLYTQRKEVWIDLDSEYIAQKYTHTAKPKTTFGPQSVQERPEAGGIVGLRNLGNTCFMNSMLQCLSFTLPLTDYFLRGEYEADLNRKNPLGTGGKLAEAYAGLIKEIWSDRYRVVVPTEFKHELGRAFTQFQGFQQQDSHELFSLLLDGLHEDLNRVKKKPYTETVESQGRPDEVVASESWDVFKLRNESVIVDDFMGLLRSHLTCPVCENEAVKFDPYSNWSVPIPKSQTRRINIVLHSLITPTRDKPAPPPKLMRFVAEVPVNGTHADVAAWLSDRTGIAPEELLLLELYNNKKMAGSILHDPTAPPPATKAEEYRLRYHSDLKNWDDSKDLMAYEIPILRGNTLSSFSSPSTQATRTATTSAKGPREAAAAAAIARQAPKSRIVELRFMYPDSTYLCFRMSEFFLVEGRITSREMLEFIWQRCRFMFRDDAEPPAAFSAEFSPNPEDRPGLGEKADISEVPYNVYNSMVSKVVVPVTDSAWNPSDTIIVKFTRAGLDALRFPTASKRAITTRRNQSWEERNESYGLGPVELDESAENLRGHTSPKESGIDIYECFNRFREREQLGENDEWYCPKCKDFVKAYKQMDLWSTPEILVVHLKRFYYERSRYVRSWIDREKINDLVDFPMEGLDLTDFVRGYKEGDPAPIYDLYAVSNHIGGMGGGHYTAFVHQTDSGAWYNMDDSRTSVAKPEEVVSELAYVLFYKRRSG</sequence>
<dbReference type="SMART" id="SM00695">
    <property type="entry name" value="DUSP"/>
    <property type="match status" value="1"/>
</dbReference>
<dbReference type="PANTHER" id="PTHR21646:SF46">
    <property type="entry name" value="UBIQUITIN CARBOXYL-TERMINAL HYDROLASE"/>
    <property type="match status" value="1"/>
</dbReference>
<dbReference type="GO" id="GO:0016579">
    <property type="term" value="P:protein deubiquitination"/>
    <property type="evidence" value="ECO:0007669"/>
    <property type="project" value="InterPro"/>
</dbReference>
<dbReference type="OrthoDB" id="292964at2759"/>
<dbReference type="InterPro" id="IPR028889">
    <property type="entry name" value="USP"/>
</dbReference>
<protein>
    <submittedName>
        <fullName evidence="4">Ubiquitin carboxyl-terminal hydrolase, putative</fullName>
    </submittedName>
</protein>
<feature type="domain" description="USP" evidence="2">
    <location>
        <begin position="526"/>
        <end position="1187"/>
    </location>
</feature>
<reference evidence="4 5" key="1">
    <citation type="submission" date="2017-12" db="EMBL/GenBank/DDBJ databases">
        <title>Sequencing, de novo assembly and annotation of complete genome of a new Thraustochytrid species, strain FCC1311.</title>
        <authorList>
            <person name="Sedici K."/>
            <person name="Godart F."/>
            <person name="Aiese Cigliano R."/>
            <person name="Sanseverino W."/>
            <person name="Barakat M."/>
            <person name="Ortet P."/>
            <person name="Marechal E."/>
            <person name="Cagnac O."/>
            <person name="Amato A."/>
        </authorList>
    </citation>
    <scope>NUCLEOTIDE SEQUENCE [LARGE SCALE GENOMIC DNA]</scope>
</reference>
<dbReference type="PANTHER" id="PTHR21646">
    <property type="entry name" value="UBIQUITIN CARBOXYL-TERMINAL HYDROLASE"/>
    <property type="match status" value="1"/>
</dbReference>
<dbReference type="InterPro" id="IPR035927">
    <property type="entry name" value="DUSP-like_sf"/>
</dbReference>
<dbReference type="InterPro" id="IPR018200">
    <property type="entry name" value="USP_CS"/>
</dbReference>
<dbReference type="Gene3D" id="3.30.2230.10">
    <property type="entry name" value="DUSP-like"/>
    <property type="match status" value="1"/>
</dbReference>
<organism evidence="4 5">
    <name type="scientific">Hondaea fermentalgiana</name>
    <dbReference type="NCBI Taxonomy" id="2315210"/>
    <lineage>
        <taxon>Eukaryota</taxon>
        <taxon>Sar</taxon>
        <taxon>Stramenopiles</taxon>
        <taxon>Bigyra</taxon>
        <taxon>Labyrinthulomycetes</taxon>
        <taxon>Thraustochytrida</taxon>
        <taxon>Thraustochytriidae</taxon>
        <taxon>Hondaea</taxon>
    </lineage>
</organism>
<dbReference type="InterPro" id="IPR001394">
    <property type="entry name" value="Peptidase_C19_UCH"/>
</dbReference>
<dbReference type="SUPFAM" id="SSF54001">
    <property type="entry name" value="Cysteine proteinases"/>
    <property type="match status" value="1"/>
</dbReference>
<dbReference type="AlphaFoldDB" id="A0A2R5GRZ6"/>
<name>A0A2R5GRZ6_9STRA</name>
<dbReference type="Pfam" id="PF00443">
    <property type="entry name" value="UCH"/>
    <property type="match status" value="1"/>
</dbReference>
<evidence type="ECO:0000256" key="1">
    <source>
        <dbReference type="SAM" id="MobiDB-lite"/>
    </source>
</evidence>
<feature type="region of interest" description="Disordered" evidence="1">
    <location>
        <begin position="234"/>
        <end position="264"/>
    </location>
</feature>
<dbReference type="PROSITE" id="PS50235">
    <property type="entry name" value="USP_3"/>
    <property type="match status" value="1"/>
</dbReference>
<dbReference type="InParanoid" id="A0A2R5GRZ6"/>
<dbReference type="PROSITE" id="PS51283">
    <property type="entry name" value="DUSP"/>
    <property type="match status" value="1"/>
</dbReference>